<dbReference type="PROSITE" id="PS50110">
    <property type="entry name" value="RESPONSE_REGULATORY"/>
    <property type="match status" value="1"/>
</dbReference>
<dbReference type="PANTHER" id="PTHR45526">
    <property type="entry name" value="TRANSCRIPTIONAL REGULATORY PROTEIN DPIA"/>
    <property type="match status" value="1"/>
</dbReference>
<sequence length="240" mass="27425">MKDLFSVLIIEDDFRVADIHRQYVEKTTGFAVPYIAKSRKEALAYMERGEAVPDLILLDVYIPDVEGMNLLWEFRQSSHDTDIIIVTAEKGAKSVQEALRAGVFDYIVKPVDEERFSYTLTKYKEYRSLLRSTKEMEQTDIDAVFGLHRASGTSARSDGALPKGIDSITLDRIHRVFAHKEIGGITAVELSSELGISRSTARRYLEYLVSLKRVKAKLIYGTVGRPERRYMICDTYEQNR</sequence>
<dbReference type="SMART" id="SM00448">
    <property type="entry name" value="REC"/>
    <property type="match status" value="1"/>
</dbReference>
<evidence type="ECO:0000256" key="7">
    <source>
        <dbReference type="ARBA" id="ARBA00023159"/>
    </source>
</evidence>
<gene>
    <name evidence="12" type="ORF">DQX05_19370</name>
</gene>
<keyword evidence="3 10" id="KW-0597">Phosphoprotein</keyword>
<dbReference type="InterPro" id="IPR001789">
    <property type="entry name" value="Sig_transdc_resp-reg_receiver"/>
</dbReference>
<dbReference type="InterPro" id="IPR051271">
    <property type="entry name" value="2C-system_Tx_regulators"/>
</dbReference>
<dbReference type="InterPro" id="IPR011006">
    <property type="entry name" value="CheY-like_superfamily"/>
</dbReference>
<keyword evidence="6 9" id="KW-0238">DNA-binding</keyword>
<dbReference type="EMBL" id="QYZD01000019">
    <property type="protein sequence ID" value="RJG22015.1"/>
    <property type="molecule type" value="Genomic_DNA"/>
</dbReference>
<dbReference type="GO" id="GO:0003677">
    <property type="term" value="F:DNA binding"/>
    <property type="evidence" value="ECO:0007669"/>
    <property type="project" value="UniProtKB-KW"/>
</dbReference>
<dbReference type="OrthoDB" id="9759232at2"/>
<name>A0A3A3GGH5_PANTH</name>
<evidence type="ECO:0000256" key="5">
    <source>
        <dbReference type="ARBA" id="ARBA00023015"/>
    </source>
</evidence>
<keyword evidence="8 9" id="KW-0804">Transcription</keyword>
<dbReference type="GO" id="GO:0003700">
    <property type="term" value="F:DNA-binding transcription factor activity"/>
    <property type="evidence" value="ECO:0007669"/>
    <property type="project" value="InterPro"/>
</dbReference>
<evidence type="ECO:0000256" key="6">
    <source>
        <dbReference type="ARBA" id="ARBA00023125"/>
    </source>
</evidence>
<evidence type="ECO:0000256" key="10">
    <source>
        <dbReference type="PROSITE-ProRule" id="PRU00169"/>
    </source>
</evidence>
<dbReference type="SUPFAM" id="SSF46785">
    <property type="entry name" value="Winged helix' DNA-binding domain"/>
    <property type="match status" value="1"/>
</dbReference>
<dbReference type="Gene3D" id="3.40.50.2300">
    <property type="match status" value="1"/>
</dbReference>
<accession>A0A3A3GGH5</accession>
<evidence type="ECO:0000256" key="9">
    <source>
        <dbReference type="PIRNR" id="PIRNR006171"/>
    </source>
</evidence>
<feature type="modified residue" description="4-aspartylphosphate" evidence="10">
    <location>
        <position position="59"/>
    </location>
</feature>
<evidence type="ECO:0000256" key="2">
    <source>
        <dbReference type="ARBA" id="ARBA00022490"/>
    </source>
</evidence>
<reference evidence="12 13" key="1">
    <citation type="submission" date="2018-09" db="EMBL/GenBank/DDBJ databases">
        <title>Paenibacillus SK2017-BO5.</title>
        <authorList>
            <person name="Piskunova J.V."/>
            <person name="Dubiley S.A."/>
            <person name="Severinov K.V."/>
        </authorList>
    </citation>
    <scope>NUCLEOTIDE SEQUENCE [LARGE SCALE GENOMIC DNA]</scope>
    <source>
        <strain evidence="12 13">BO5</strain>
    </source>
</reference>
<dbReference type="RefSeq" id="WP_119795131.1">
    <property type="nucleotide sequence ID" value="NZ_QYZD01000019.1"/>
</dbReference>
<evidence type="ECO:0000256" key="1">
    <source>
        <dbReference type="ARBA" id="ARBA00004496"/>
    </source>
</evidence>
<dbReference type="PIRSF" id="PIRSF006171">
    <property type="entry name" value="RR_citrat_malat"/>
    <property type="match status" value="1"/>
</dbReference>
<evidence type="ECO:0000259" key="11">
    <source>
        <dbReference type="PROSITE" id="PS50110"/>
    </source>
</evidence>
<keyword evidence="7 9" id="KW-0010">Activator</keyword>
<dbReference type="AlphaFoldDB" id="A0A3A3GGH5"/>
<comment type="subcellular location">
    <subcellularLocation>
        <location evidence="1 9">Cytoplasm</location>
    </subcellularLocation>
</comment>
<keyword evidence="4 9" id="KW-0902">Two-component regulatory system</keyword>
<keyword evidence="2 9" id="KW-0963">Cytoplasm</keyword>
<comment type="caution">
    <text evidence="12">The sequence shown here is derived from an EMBL/GenBank/DDBJ whole genome shotgun (WGS) entry which is preliminary data.</text>
</comment>
<dbReference type="PANTHER" id="PTHR45526:SF1">
    <property type="entry name" value="TRANSCRIPTIONAL REGULATORY PROTEIN DCUR-RELATED"/>
    <property type="match status" value="1"/>
</dbReference>
<dbReference type="Gene3D" id="1.10.10.10">
    <property type="entry name" value="Winged helix-like DNA-binding domain superfamily/Winged helix DNA-binding domain"/>
    <property type="match status" value="1"/>
</dbReference>
<dbReference type="Pfam" id="PF00072">
    <property type="entry name" value="Response_reg"/>
    <property type="match status" value="1"/>
</dbReference>
<dbReference type="InterPro" id="IPR036388">
    <property type="entry name" value="WH-like_DNA-bd_sf"/>
</dbReference>
<organism evidence="12 13">
    <name type="scientific">Paenibacillus thiaminolyticus</name>
    <name type="common">Bacillus thiaminolyticus</name>
    <dbReference type="NCBI Taxonomy" id="49283"/>
    <lineage>
        <taxon>Bacteria</taxon>
        <taxon>Bacillati</taxon>
        <taxon>Bacillota</taxon>
        <taxon>Bacilli</taxon>
        <taxon>Bacillales</taxon>
        <taxon>Paenibacillaceae</taxon>
        <taxon>Paenibacillus</taxon>
    </lineage>
</organism>
<evidence type="ECO:0000256" key="3">
    <source>
        <dbReference type="ARBA" id="ARBA00022553"/>
    </source>
</evidence>
<feature type="domain" description="Response regulatory" evidence="11">
    <location>
        <begin position="6"/>
        <end position="124"/>
    </location>
</feature>
<dbReference type="InterPro" id="IPR048714">
    <property type="entry name" value="DpiA-like_HTH"/>
</dbReference>
<proteinExistence type="predicted"/>
<dbReference type="Pfam" id="PF20714">
    <property type="entry name" value="HTH_64"/>
    <property type="match status" value="1"/>
</dbReference>
<evidence type="ECO:0000256" key="8">
    <source>
        <dbReference type="ARBA" id="ARBA00023163"/>
    </source>
</evidence>
<dbReference type="Proteomes" id="UP000266177">
    <property type="component" value="Unassembled WGS sequence"/>
</dbReference>
<dbReference type="GO" id="GO:0005737">
    <property type="term" value="C:cytoplasm"/>
    <property type="evidence" value="ECO:0007669"/>
    <property type="project" value="UniProtKB-SubCell"/>
</dbReference>
<evidence type="ECO:0000313" key="12">
    <source>
        <dbReference type="EMBL" id="RJG22015.1"/>
    </source>
</evidence>
<dbReference type="SUPFAM" id="SSF52172">
    <property type="entry name" value="CheY-like"/>
    <property type="match status" value="1"/>
</dbReference>
<protein>
    <recommendedName>
        <fullName evidence="9">Transcriptional regulatory protein</fullName>
    </recommendedName>
</protein>
<dbReference type="GO" id="GO:0000156">
    <property type="term" value="F:phosphorelay response regulator activity"/>
    <property type="evidence" value="ECO:0007669"/>
    <property type="project" value="TreeGrafter"/>
</dbReference>
<evidence type="ECO:0000256" key="4">
    <source>
        <dbReference type="ARBA" id="ARBA00023012"/>
    </source>
</evidence>
<dbReference type="InterPro" id="IPR024187">
    <property type="entry name" value="Sig_transdc_resp-reg_cit/mal"/>
</dbReference>
<keyword evidence="5 9" id="KW-0805">Transcription regulation</keyword>
<dbReference type="InterPro" id="IPR036390">
    <property type="entry name" value="WH_DNA-bd_sf"/>
</dbReference>
<evidence type="ECO:0000313" key="13">
    <source>
        <dbReference type="Proteomes" id="UP000266177"/>
    </source>
</evidence>